<dbReference type="HOGENOM" id="CLU_059493_2_1_0"/>
<dbReference type="Proteomes" id="UP000000263">
    <property type="component" value="Chromosome"/>
</dbReference>
<dbReference type="PRINTS" id="PR00413">
    <property type="entry name" value="HADHALOGNASE"/>
</dbReference>
<gene>
    <name evidence="1" type="ordered locus">Rcas_2986</name>
</gene>
<dbReference type="OrthoDB" id="9803141at2"/>
<dbReference type="NCBIfam" id="TIGR01509">
    <property type="entry name" value="HAD-SF-IA-v3"/>
    <property type="match status" value="1"/>
</dbReference>
<reference evidence="1 2" key="1">
    <citation type="submission" date="2007-08" db="EMBL/GenBank/DDBJ databases">
        <title>Complete sequence of Roseiflexus castenholzii DSM 13941.</title>
        <authorList>
            <consortium name="US DOE Joint Genome Institute"/>
            <person name="Copeland A."/>
            <person name="Lucas S."/>
            <person name="Lapidus A."/>
            <person name="Barry K."/>
            <person name="Glavina del Rio T."/>
            <person name="Dalin E."/>
            <person name="Tice H."/>
            <person name="Pitluck S."/>
            <person name="Thompson L.S."/>
            <person name="Brettin T."/>
            <person name="Bruce D."/>
            <person name="Detter J.C."/>
            <person name="Han C."/>
            <person name="Tapia R."/>
            <person name="Schmutz J."/>
            <person name="Larimer F."/>
            <person name="Land M."/>
            <person name="Hauser L."/>
            <person name="Kyrpides N."/>
            <person name="Mikhailova N."/>
            <person name="Bryant D.A."/>
            <person name="Hanada S."/>
            <person name="Tsukatani Y."/>
            <person name="Richardson P."/>
        </authorList>
    </citation>
    <scope>NUCLEOTIDE SEQUENCE [LARGE SCALE GENOMIC DNA]</scope>
    <source>
        <strain evidence="2">DSM 13941 / HLO8</strain>
    </source>
</reference>
<sequence>MALAAILFDLDGTLYPRSAGVQRALDERMNAYVQQITGCALDEAPALRHSWFIRYGTTLTGLQREYHVDVEDYLRAIHNIRLDTFLARDRELDALLDRLDLRRAIFTNSPAEHAARVLRALGVAQHFPLIFDIRFFEFQPKPNRIAYTRALDALGVTASETVLIEDTPQNLPPARELGMRTILIDEQGTHSPDGIADHVVPDIRAALRLVNGDVGRI</sequence>
<name>A7NNB0_ROSCS</name>
<dbReference type="AlphaFoldDB" id="A7NNB0"/>
<evidence type="ECO:0000313" key="2">
    <source>
        <dbReference type="Proteomes" id="UP000000263"/>
    </source>
</evidence>
<keyword evidence="2" id="KW-1185">Reference proteome</keyword>
<dbReference type="PANTHER" id="PTHR12725">
    <property type="entry name" value="HALOACID DEHALOGENASE-LIKE HYDROLASE"/>
    <property type="match status" value="1"/>
</dbReference>
<dbReference type="Gene3D" id="1.10.150.450">
    <property type="match status" value="1"/>
</dbReference>
<dbReference type="InterPro" id="IPR010237">
    <property type="entry name" value="Pyr-5-nucltdase"/>
</dbReference>
<dbReference type="InterPro" id="IPR006439">
    <property type="entry name" value="HAD-SF_hydro_IA"/>
</dbReference>
<dbReference type="NCBIfam" id="TIGR01993">
    <property type="entry name" value="Pyr-5-nucltdase"/>
    <property type="match status" value="1"/>
</dbReference>
<dbReference type="eggNOG" id="COG1011">
    <property type="taxonomic scope" value="Bacteria"/>
</dbReference>
<dbReference type="InterPro" id="IPR023214">
    <property type="entry name" value="HAD_sf"/>
</dbReference>
<dbReference type="Pfam" id="PF00702">
    <property type="entry name" value="Hydrolase"/>
    <property type="match status" value="1"/>
</dbReference>
<dbReference type="SFLD" id="SFLDG01129">
    <property type="entry name" value="C1.5:_HAD__Beta-PGM__Phosphata"/>
    <property type="match status" value="1"/>
</dbReference>
<dbReference type="EMBL" id="CP000804">
    <property type="protein sequence ID" value="ABU59043.1"/>
    <property type="molecule type" value="Genomic_DNA"/>
</dbReference>
<evidence type="ECO:0000313" key="1">
    <source>
        <dbReference type="EMBL" id="ABU59043.1"/>
    </source>
</evidence>
<accession>A7NNB0</accession>
<dbReference type="SFLD" id="SFLDS00003">
    <property type="entry name" value="Haloacid_Dehalogenase"/>
    <property type="match status" value="1"/>
</dbReference>
<dbReference type="SUPFAM" id="SSF56784">
    <property type="entry name" value="HAD-like"/>
    <property type="match status" value="1"/>
</dbReference>
<protein>
    <submittedName>
        <fullName evidence="1">Pyrimidine 5'-nucleotidase</fullName>
    </submittedName>
</protein>
<organism evidence="1 2">
    <name type="scientific">Roseiflexus castenholzii (strain DSM 13941 / HLO8)</name>
    <dbReference type="NCBI Taxonomy" id="383372"/>
    <lineage>
        <taxon>Bacteria</taxon>
        <taxon>Bacillati</taxon>
        <taxon>Chloroflexota</taxon>
        <taxon>Chloroflexia</taxon>
        <taxon>Chloroflexales</taxon>
        <taxon>Roseiflexineae</taxon>
        <taxon>Roseiflexaceae</taxon>
        <taxon>Roseiflexus</taxon>
    </lineage>
</organism>
<dbReference type="Gene3D" id="3.40.50.1000">
    <property type="entry name" value="HAD superfamily/HAD-like"/>
    <property type="match status" value="1"/>
</dbReference>
<dbReference type="PANTHER" id="PTHR12725:SF117">
    <property type="entry name" value="HALOACID DEHALOGENASE-LIKE HYDROLASE"/>
    <property type="match status" value="1"/>
</dbReference>
<proteinExistence type="predicted"/>
<dbReference type="InterPro" id="IPR036412">
    <property type="entry name" value="HAD-like_sf"/>
</dbReference>
<dbReference type="KEGG" id="rca:Rcas_2986"/>
<dbReference type="SFLD" id="SFLDG01132">
    <property type="entry name" value="C1.5.3:_5'-Nucleotidase_Like"/>
    <property type="match status" value="1"/>
</dbReference>